<feature type="non-terminal residue" evidence="1">
    <location>
        <position position="227"/>
    </location>
</feature>
<sequence>MLNNPDSAPNANINRWIEEIRLWHFNLVHVKGLVHGPDGLSRPPPGGLTTAKPDGWEEFLDEDDGQPVNFSMGEGETEEPYEYDDFRDNIDPRSGYICEIVDENFHLALTVEDFKTDLREAIAEERWIRRVVEDAYRRQNRPMAMYTIKELPVVPPVVDDEWIKTHPYEETHRSQEAKTLDDQIPDIIEWLGNPESPITAEMSDSQRSHFVKTALKFFVDDEGRLYR</sequence>
<reference evidence="1 2" key="1">
    <citation type="submission" date="2024-02" db="EMBL/GenBank/DDBJ databases">
        <title>A draft genome for the cacao thread blight pathogen Marasmius crinis-equi.</title>
        <authorList>
            <person name="Cohen S.P."/>
            <person name="Baruah I.K."/>
            <person name="Amoako-Attah I."/>
            <person name="Bukari Y."/>
            <person name="Meinhardt L.W."/>
            <person name="Bailey B.A."/>
        </authorList>
    </citation>
    <scope>NUCLEOTIDE SEQUENCE [LARGE SCALE GENOMIC DNA]</scope>
    <source>
        <strain evidence="1 2">GH-76</strain>
    </source>
</reference>
<evidence type="ECO:0000313" key="1">
    <source>
        <dbReference type="EMBL" id="KAL0563629.1"/>
    </source>
</evidence>
<keyword evidence="2" id="KW-1185">Reference proteome</keyword>
<evidence type="ECO:0000313" key="2">
    <source>
        <dbReference type="Proteomes" id="UP001465976"/>
    </source>
</evidence>
<dbReference type="EMBL" id="JBAHYK010003334">
    <property type="protein sequence ID" value="KAL0563629.1"/>
    <property type="molecule type" value="Genomic_DNA"/>
</dbReference>
<proteinExistence type="predicted"/>
<dbReference type="Proteomes" id="UP001465976">
    <property type="component" value="Unassembled WGS sequence"/>
</dbReference>
<accession>A0ABR3EL70</accession>
<protein>
    <submittedName>
        <fullName evidence="1">Uncharacterized protein</fullName>
    </submittedName>
</protein>
<organism evidence="1 2">
    <name type="scientific">Marasmius crinis-equi</name>
    <dbReference type="NCBI Taxonomy" id="585013"/>
    <lineage>
        <taxon>Eukaryota</taxon>
        <taxon>Fungi</taxon>
        <taxon>Dikarya</taxon>
        <taxon>Basidiomycota</taxon>
        <taxon>Agaricomycotina</taxon>
        <taxon>Agaricomycetes</taxon>
        <taxon>Agaricomycetidae</taxon>
        <taxon>Agaricales</taxon>
        <taxon>Marasmiineae</taxon>
        <taxon>Marasmiaceae</taxon>
        <taxon>Marasmius</taxon>
    </lineage>
</organism>
<comment type="caution">
    <text evidence="1">The sequence shown here is derived from an EMBL/GenBank/DDBJ whole genome shotgun (WGS) entry which is preliminary data.</text>
</comment>
<name>A0ABR3EL70_9AGAR</name>
<gene>
    <name evidence="1" type="ORF">V5O48_018436</name>
</gene>